<feature type="region of interest" description="Disordered" evidence="1">
    <location>
        <begin position="99"/>
        <end position="122"/>
    </location>
</feature>
<gene>
    <name evidence="2" type="ORF">CDV31_016491</name>
</gene>
<evidence type="ECO:0000313" key="3">
    <source>
        <dbReference type="Proteomes" id="UP000288429"/>
    </source>
</evidence>
<dbReference type="AlphaFoldDB" id="A0A428S7P8"/>
<keyword evidence="3" id="KW-1185">Reference proteome</keyword>
<dbReference type="Proteomes" id="UP000288429">
    <property type="component" value="Unassembled WGS sequence"/>
</dbReference>
<sequence>MAFTPTHPLDAWSPSHMTIAEFQSALTDACRNYYGDVSRNRLYDKMRVLAVHWEVDETWEHGLDVWYSLRNHPAISFMGFEMNPNRAMQNNPVLQAVQSNASFNTTSKGSSAGNQKENQLLK</sequence>
<dbReference type="EMBL" id="NIZV01000549">
    <property type="protein sequence ID" value="RSL85832.1"/>
    <property type="molecule type" value="Genomic_DNA"/>
</dbReference>
<proteinExistence type="predicted"/>
<organism evidence="2 3">
    <name type="scientific">Fusarium ambrosium</name>
    <dbReference type="NCBI Taxonomy" id="131363"/>
    <lineage>
        <taxon>Eukaryota</taxon>
        <taxon>Fungi</taxon>
        <taxon>Dikarya</taxon>
        <taxon>Ascomycota</taxon>
        <taxon>Pezizomycotina</taxon>
        <taxon>Sordariomycetes</taxon>
        <taxon>Hypocreomycetidae</taxon>
        <taxon>Hypocreales</taxon>
        <taxon>Nectriaceae</taxon>
        <taxon>Fusarium</taxon>
        <taxon>Fusarium solani species complex</taxon>
    </lineage>
</organism>
<comment type="caution">
    <text evidence="2">The sequence shown here is derived from an EMBL/GenBank/DDBJ whole genome shotgun (WGS) entry which is preliminary data.</text>
</comment>
<name>A0A428S7P8_9HYPO</name>
<protein>
    <submittedName>
        <fullName evidence="2">Uncharacterized protein</fullName>
    </submittedName>
</protein>
<evidence type="ECO:0000313" key="2">
    <source>
        <dbReference type="EMBL" id="RSL85832.1"/>
    </source>
</evidence>
<evidence type="ECO:0000256" key="1">
    <source>
        <dbReference type="SAM" id="MobiDB-lite"/>
    </source>
</evidence>
<accession>A0A428S7P8</accession>
<reference evidence="2 3" key="1">
    <citation type="submission" date="2017-06" db="EMBL/GenBank/DDBJ databases">
        <title>Cmopartive genomic analysis of Ambrosia Fusariam Clade fungi.</title>
        <authorList>
            <person name="Stajich J.E."/>
            <person name="Carrillo J."/>
            <person name="Kijimoto T."/>
            <person name="Eskalen A."/>
            <person name="O'Donnell K."/>
            <person name="Kasson M."/>
        </authorList>
    </citation>
    <scope>NUCLEOTIDE SEQUENCE [LARGE SCALE GENOMIC DNA]</scope>
    <source>
        <strain evidence="2 3">NRRL 20438</strain>
    </source>
</reference>